<name>A0A3B7MUS8_9BACT</name>
<dbReference type="InterPro" id="IPR051476">
    <property type="entry name" value="Bac_ResReg_Asp_Phosphatase"/>
</dbReference>
<accession>A0A3B7MUS8</accession>
<dbReference type="GO" id="GO:0005737">
    <property type="term" value="C:cytoplasm"/>
    <property type="evidence" value="ECO:0007669"/>
    <property type="project" value="UniProtKB-SubCell"/>
</dbReference>
<comment type="similarity">
    <text evidence="5">Belongs to the Rap family.</text>
</comment>
<sequence>MHDDRFPIKHSLLSLLLVLLFTVITSPSRAQQKQWLFTLDQTEQLAKRQPDSAYIILKELMATAREKNNPLVEAICLQQLGHVFYNYSNFTQSIDHLLQAEKIFRAINESDRLAATLNYLGTVYYSNKQIELAGLQFTEALKINIARNDKKGQALSYGNMGHWYEKKLIYDTAYQYQQKALALYHQLGDSIGIAKIFENMGSILEDYARYDSARLCFEQALAINQQHNDAIAQIEILNNLGDVYRKTGHYREGLVYTRQALRLALQTQSQYQLASAYRDMARGFELLQQFDSAYQYNEQSRSLVEKIYAAANNQQIAFLETVYEVEKKNHELVRLTTQKRINIIITIAIALVVVLLIVLGLVVISRQRLRIRNEKALNEQNKDIYEKGKGLMQAEIRNKQLEEEKLKTELEVRSKELSAHTLHLIQKNQLLEELRSKLHEIAEDDKRDQKKQLRQLVQKISLNFSQDNYWDDFRAIFDQVHQTFFTNLKQHAENLTPAELRLVALLRMNLSSGDMATLLGISQDSLRVARYRLRKKLNLSEGESLTAFIQGL</sequence>
<keyword evidence="11" id="KW-1185">Reference proteome</keyword>
<keyword evidence="8" id="KW-0472">Membrane</keyword>
<evidence type="ECO:0000256" key="1">
    <source>
        <dbReference type="ARBA" id="ARBA00004496"/>
    </source>
</evidence>
<dbReference type="PANTHER" id="PTHR46630">
    <property type="entry name" value="TETRATRICOPEPTIDE REPEAT PROTEIN 29"/>
    <property type="match status" value="1"/>
</dbReference>
<evidence type="ECO:0000256" key="7">
    <source>
        <dbReference type="SAM" id="Coils"/>
    </source>
</evidence>
<keyword evidence="4 6" id="KW-0802">TPR repeat</keyword>
<dbReference type="InterPro" id="IPR016032">
    <property type="entry name" value="Sig_transdc_resp-reg_C-effctor"/>
</dbReference>
<gene>
    <name evidence="10" type="ORF">D3H65_28365</name>
</gene>
<dbReference type="Gene3D" id="1.25.40.10">
    <property type="entry name" value="Tetratricopeptide repeat domain"/>
    <property type="match status" value="2"/>
</dbReference>
<dbReference type="SMART" id="SM00421">
    <property type="entry name" value="HTH_LUXR"/>
    <property type="match status" value="1"/>
</dbReference>
<evidence type="ECO:0000313" key="10">
    <source>
        <dbReference type="EMBL" id="AXY77657.1"/>
    </source>
</evidence>
<dbReference type="GO" id="GO:0003677">
    <property type="term" value="F:DNA binding"/>
    <property type="evidence" value="ECO:0007669"/>
    <property type="project" value="InterPro"/>
</dbReference>
<dbReference type="InterPro" id="IPR000792">
    <property type="entry name" value="Tscrpt_reg_LuxR_C"/>
</dbReference>
<feature type="repeat" description="TPR" evidence="6">
    <location>
        <begin position="234"/>
        <end position="267"/>
    </location>
</feature>
<dbReference type="SUPFAM" id="SSF48452">
    <property type="entry name" value="TPR-like"/>
    <property type="match status" value="1"/>
</dbReference>
<proteinExistence type="inferred from homology"/>
<comment type="subcellular location">
    <subcellularLocation>
        <location evidence="1">Cytoplasm</location>
    </subcellularLocation>
</comment>
<dbReference type="GO" id="GO:0006355">
    <property type="term" value="P:regulation of DNA-templated transcription"/>
    <property type="evidence" value="ECO:0007669"/>
    <property type="project" value="InterPro"/>
</dbReference>
<feature type="coiled-coil region" evidence="7">
    <location>
        <begin position="391"/>
        <end position="459"/>
    </location>
</feature>
<reference evidence="10 11" key="1">
    <citation type="submission" date="2018-09" db="EMBL/GenBank/DDBJ databases">
        <title>Genome sequencing of strain 6GH32-13.</title>
        <authorList>
            <person name="Weon H.-Y."/>
            <person name="Heo J."/>
            <person name="Kwon S.-W."/>
        </authorList>
    </citation>
    <scope>NUCLEOTIDE SEQUENCE [LARGE SCALE GENOMIC DNA]</scope>
    <source>
        <strain evidence="10 11">5GH32-13</strain>
    </source>
</reference>
<dbReference type="SMART" id="SM00028">
    <property type="entry name" value="TPR"/>
    <property type="match status" value="6"/>
</dbReference>
<dbReference type="PANTHER" id="PTHR46630:SF1">
    <property type="entry name" value="TETRATRICOPEPTIDE REPEAT PROTEIN 29"/>
    <property type="match status" value="1"/>
</dbReference>
<feature type="repeat" description="TPR" evidence="6">
    <location>
        <begin position="194"/>
        <end position="227"/>
    </location>
</feature>
<organism evidence="10 11">
    <name type="scientific">Paraflavitalea soli</name>
    <dbReference type="NCBI Taxonomy" id="2315862"/>
    <lineage>
        <taxon>Bacteria</taxon>
        <taxon>Pseudomonadati</taxon>
        <taxon>Bacteroidota</taxon>
        <taxon>Chitinophagia</taxon>
        <taxon>Chitinophagales</taxon>
        <taxon>Chitinophagaceae</taxon>
        <taxon>Paraflavitalea</taxon>
    </lineage>
</organism>
<evidence type="ECO:0000256" key="5">
    <source>
        <dbReference type="ARBA" id="ARBA00038253"/>
    </source>
</evidence>
<dbReference type="SUPFAM" id="SSF46894">
    <property type="entry name" value="C-terminal effector domain of the bipartite response regulators"/>
    <property type="match status" value="1"/>
</dbReference>
<dbReference type="Gene3D" id="1.10.10.10">
    <property type="entry name" value="Winged helix-like DNA-binding domain superfamily/Winged helix DNA-binding domain"/>
    <property type="match status" value="1"/>
</dbReference>
<dbReference type="PROSITE" id="PS50005">
    <property type="entry name" value="TPR"/>
    <property type="match status" value="2"/>
</dbReference>
<keyword evidence="2" id="KW-0963">Cytoplasm</keyword>
<dbReference type="Pfam" id="PF13181">
    <property type="entry name" value="TPR_8"/>
    <property type="match status" value="1"/>
</dbReference>
<dbReference type="OrthoDB" id="1523128at2"/>
<evidence type="ECO:0000256" key="8">
    <source>
        <dbReference type="SAM" id="Phobius"/>
    </source>
</evidence>
<dbReference type="InterPro" id="IPR036388">
    <property type="entry name" value="WH-like_DNA-bd_sf"/>
</dbReference>
<keyword evidence="8" id="KW-0812">Transmembrane</keyword>
<protein>
    <recommendedName>
        <fullName evidence="9">HTH luxR-type domain-containing protein</fullName>
    </recommendedName>
</protein>
<feature type="transmembrane region" description="Helical" evidence="8">
    <location>
        <begin position="343"/>
        <end position="364"/>
    </location>
</feature>
<dbReference type="RefSeq" id="WP_119053530.1">
    <property type="nucleotide sequence ID" value="NZ_CP032157.1"/>
</dbReference>
<dbReference type="Pfam" id="PF13424">
    <property type="entry name" value="TPR_12"/>
    <property type="match status" value="1"/>
</dbReference>
<keyword evidence="3" id="KW-0677">Repeat</keyword>
<dbReference type="InterPro" id="IPR011990">
    <property type="entry name" value="TPR-like_helical_dom_sf"/>
</dbReference>
<evidence type="ECO:0000256" key="6">
    <source>
        <dbReference type="PROSITE-ProRule" id="PRU00339"/>
    </source>
</evidence>
<evidence type="ECO:0000313" key="11">
    <source>
        <dbReference type="Proteomes" id="UP000263900"/>
    </source>
</evidence>
<dbReference type="Proteomes" id="UP000263900">
    <property type="component" value="Chromosome"/>
</dbReference>
<dbReference type="InterPro" id="IPR019734">
    <property type="entry name" value="TPR_rpt"/>
</dbReference>
<evidence type="ECO:0000259" key="9">
    <source>
        <dbReference type="SMART" id="SM00421"/>
    </source>
</evidence>
<dbReference type="KEGG" id="pseg:D3H65_28365"/>
<evidence type="ECO:0000256" key="2">
    <source>
        <dbReference type="ARBA" id="ARBA00022490"/>
    </source>
</evidence>
<feature type="domain" description="HTH luxR-type" evidence="9">
    <location>
        <begin position="492"/>
        <end position="549"/>
    </location>
</feature>
<evidence type="ECO:0000256" key="4">
    <source>
        <dbReference type="ARBA" id="ARBA00022803"/>
    </source>
</evidence>
<keyword evidence="7" id="KW-0175">Coiled coil</keyword>
<evidence type="ECO:0000256" key="3">
    <source>
        <dbReference type="ARBA" id="ARBA00022737"/>
    </source>
</evidence>
<keyword evidence="8" id="KW-1133">Transmembrane helix</keyword>
<dbReference type="AlphaFoldDB" id="A0A3B7MUS8"/>
<dbReference type="EMBL" id="CP032157">
    <property type="protein sequence ID" value="AXY77657.1"/>
    <property type="molecule type" value="Genomic_DNA"/>
</dbReference>